<dbReference type="Pfam" id="PF23024">
    <property type="entry name" value="AMP-dom_DIP2-like"/>
    <property type="match status" value="1"/>
</dbReference>
<reference evidence="7 8" key="1">
    <citation type="submission" date="2018-12" db="EMBL/GenBank/DDBJ databases">
        <authorList>
            <consortium name="Pathogen Informatics"/>
        </authorList>
    </citation>
    <scope>NUCLEOTIDE SEQUENCE [LARGE SCALE GENOMIC DNA]</scope>
    <source>
        <strain evidence="7 8">NCTC10485</strain>
    </source>
</reference>
<evidence type="ECO:0000256" key="3">
    <source>
        <dbReference type="ARBA" id="ARBA00022832"/>
    </source>
</evidence>
<keyword evidence="7" id="KW-0012">Acyltransferase</keyword>
<dbReference type="GO" id="GO:0006633">
    <property type="term" value="P:fatty acid biosynthetic process"/>
    <property type="evidence" value="ECO:0007669"/>
    <property type="project" value="TreeGrafter"/>
</dbReference>
<dbReference type="Proteomes" id="UP000282551">
    <property type="component" value="Chromosome"/>
</dbReference>
<keyword evidence="7" id="KW-0808">Transferase</keyword>
<dbReference type="FunFam" id="3.40.50.12780:FF:000013">
    <property type="entry name" value="Long-chain-fatty-acid--AMP ligase FadD32"/>
    <property type="match status" value="1"/>
</dbReference>
<dbReference type="RefSeq" id="WP_170217478.1">
    <property type="nucleotide sequence ID" value="NZ_AP022604.1"/>
</dbReference>
<dbReference type="InterPro" id="IPR025110">
    <property type="entry name" value="AMP-bd_C"/>
</dbReference>
<dbReference type="GO" id="GO:0071766">
    <property type="term" value="P:Actinobacterium-type cell wall biogenesis"/>
    <property type="evidence" value="ECO:0007669"/>
    <property type="project" value="UniProtKB-ARBA"/>
</dbReference>
<dbReference type="GO" id="GO:0004321">
    <property type="term" value="F:fatty-acyl-CoA synthase activity"/>
    <property type="evidence" value="ECO:0007669"/>
    <property type="project" value="UniProtKB-EC"/>
</dbReference>
<evidence type="ECO:0000256" key="1">
    <source>
        <dbReference type="ARBA" id="ARBA00006432"/>
    </source>
</evidence>
<dbReference type="Pfam" id="PF00501">
    <property type="entry name" value="AMP-binding"/>
    <property type="match status" value="1"/>
</dbReference>
<feature type="domain" description="AMP-dependent synthetase/ligase" evidence="5">
    <location>
        <begin position="52"/>
        <end position="440"/>
    </location>
</feature>
<name>A0A448ICR6_MYCCI</name>
<dbReference type="PANTHER" id="PTHR22754">
    <property type="entry name" value="DISCO-INTERACTING PROTEIN 2 DIP2 -RELATED"/>
    <property type="match status" value="1"/>
</dbReference>
<dbReference type="InterPro" id="IPR042099">
    <property type="entry name" value="ANL_N_sf"/>
</dbReference>
<evidence type="ECO:0000313" key="7">
    <source>
        <dbReference type="EMBL" id="VEG50087.1"/>
    </source>
</evidence>
<dbReference type="AlphaFoldDB" id="A0A448ICR6"/>
<dbReference type="GO" id="GO:0005886">
    <property type="term" value="C:plasma membrane"/>
    <property type="evidence" value="ECO:0007669"/>
    <property type="project" value="TreeGrafter"/>
</dbReference>
<organism evidence="7 8">
    <name type="scientific">Mycolicibacterium chitae</name>
    <name type="common">Mycobacterium chitae</name>
    <dbReference type="NCBI Taxonomy" id="1792"/>
    <lineage>
        <taxon>Bacteria</taxon>
        <taxon>Bacillati</taxon>
        <taxon>Actinomycetota</taxon>
        <taxon>Actinomycetes</taxon>
        <taxon>Mycobacteriales</taxon>
        <taxon>Mycobacteriaceae</taxon>
        <taxon>Mycolicibacterium</taxon>
    </lineage>
</organism>
<protein>
    <submittedName>
        <fullName evidence="7">Acyl-CoA synthetase</fullName>
        <ecNumber evidence="7">2.3.1.86</ecNumber>
        <ecNumber evidence="7">6.2.1.-</ecNumber>
    </submittedName>
</protein>
<gene>
    <name evidence="7" type="ORF">NCTC10485_04403</name>
</gene>
<dbReference type="InterPro" id="IPR040097">
    <property type="entry name" value="FAAL/FAAC"/>
</dbReference>
<keyword evidence="8" id="KW-1185">Reference proteome</keyword>
<evidence type="ECO:0000313" key="8">
    <source>
        <dbReference type="Proteomes" id="UP000282551"/>
    </source>
</evidence>
<dbReference type="EC" id="2.3.1.86" evidence="7"/>
<sequence length="596" mass="63549">MTPRQGSTLTQLTTASTTTGTPSILSILHGRASLRPDDIGFTFTDYERDPDGVRHSLTWSQLARRTRAVAAELRRHGGTGDRALILAPQGLDYILAFLGSMQAGLVAVPLPLPHRGSGHDRVAAVLADTEPAVVLTTSAVVADVRDFVDSAGSAHPPTVVEIDALDLDAADSAADSAAEPAELPSLAYLQYSSGSTRVPTGVMVSHRNLTVNFDQLMRSFFAGTPLPAETTLVSWLPFYHDMGLVLGVCAPILCGHRAELMSPVAFLERPARWVRALAQNPRAWSSAPNFAFDLAARKTSDDDLAGLDLGGVLGIISGAERVEPATLHRFVDRFAHFNFADHMMRPSYGLAEATVFVAASIWDENAPAAHFDSAELGAGRVRPCPPGRGAAAGTVTKLVRYDVPESPSLRIVDGDTGQECLADQVGEIWVHGENVADGYWRKPPAEQSGFGATLSDPSPGTAAGPWLRTGDLGFVHAGGLFIVGRIKDVLIIRGRNYYPEDIETTVQTLVAGRVAAISVPVQGTEELVAVVELKKPDDLDAIRSEVTAVIANAHGLSVADLVPVPAGSIPTTTSGKIRRAACVELYRRREFDRWDG</sequence>
<evidence type="ECO:0000259" key="6">
    <source>
        <dbReference type="Pfam" id="PF23024"/>
    </source>
</evidence>
<dbReference type="Gene3D" id="3.40.50.12780">
    <property type="entry name" value="N-terminal domain of ligase-like"/>
    <property type="match status" value="1"/>
</dbReference>
<dbReference type="SUPFAM" id="SSF56801">
    <property type="entry name" value="Acetyl-CoA synthetase-like"/>
    <property type="match status" value="1"/>
</dbReference>
<comment type="similarity">
    <text evidence="1">Belongs to the ATP-dependent AMP-binding enzyme family.</text>
</comment>
<dbReference type="FunFam" id="3.30.300.30:FF:000016">
    <property type="entry name" value="Fatty-acid-CoA ligase FadD26"/>
    <property type="match status" value="1"/>
</dbReference>
<evidence type="ECO:0000256" key="2">
    <source>
        <dbReference type="ARBA" id="ARBA00022598"/>
    </source>
</evidence>
<dbReference type="CDD" id="cd05931">
    <property type="entry name" value="FAAL"/>
    <property type="match status" value="1"/>
</dbReference>
<keyword evidence="2 7" id="KW-0436">Ligase</keyword>
<dbReference type="NCBIfam" id="NF004509">
    <property type="entry name" value="PRK05850.1"/>
    <property type="match status" value="1"/>
</dbReference>
<proteinExistence type="inferred from homology"/>
<dbReference type="GO" id="GO:0016874">
    <property type="term" value="F:ligase activity"/>
    <property type="evidence" value="ECO:0007669"/>
    <property type="project" value="UniProtKB-KW"/>
</dbReference>
<evidence type="ECO:0000256" key="4">
    <source>
        <dbReference type="ARBA" id="ARBA00023098"/>
    </source>
</evidence>
<dbReference type="EC" id="6.2.1.-" evidence="7"/>
<evidence type="ECO:0000259" key="5">
    <source>
        <dbReference type="Pfam" id="PF00501"/>
    </source>
</evidence>
<feature type="domain" description="AMP-binding enzyme C-terminal" evidence="6">
    <location>
        <begin position="488"/>
        <end position="590"/>
    </location>
</feature>
<dbReference type="InterPro" id="IPR045851">
    <property type="entry name" value="AMP-bd_C_sf"/>
</dbReference>
<keyword evidence="4" id="KW-0443">Lipid metabolism</keyword>
<dbReference type="PANTHER" id="PTHR22754:SF32">
    <property type="entry name" value="DISCO-INTERACTING PROTEIN 2"/>
    <property type="match status" value="1"/>
</dbReference>
<dbReference type="InterPro" id="IPR000873">
    <property type="entry name" value="AMP-dep_synth/lig_dom"/>
</dbReference>
<accession>A0A448ICR6</accession>
<keyword evidence="3" id="KW-0276">Fatty acid metabolism</keyword>
<dbReference type="GO" id="GO:0070566">
    <property type="term" value="F:adenylyltransferase activity"/>
    <property type="evidence" value="ECO:0007669"/>
    <property type="project" value="TreeGrafter"/>
</dbReference>
<dbReference type="EMBL" id="LR134355">
    <property type="protein sequence ID" value="VEG50087.1"/>
    <property type="molecule type" value="Genomic_DNA"/>
</dbReference>
<dbReference type="Gene3D" id="3.30.300.30">
    <property type="match status" value="1"/>
</dbReference>